<dbReference type="Pfam" id="PF04101">
    <property type="entry name" value="Glyco_tran_28_C"/>
    <property type="match status" value="1"/>
</dbReference>
<dbReference type="RefSeq" id="WP_073708956.1">
    <property type="nucleotide sequence ID" value="NZ_MQSV01000002.1"/>
</dbReference>
<keyword evidence="4 10" id="KW-0808">Transferase</keyword>
<gene>
    <name evidence="10" type="primary">murG</name>
    <name evidence="13" type="ORF">BSR29_03770</name>
</gene>
<comment type="caution">
    <text evidence="10">Lacks conserved residue(s) required for the propagation of feature annotation.</text>
</comment>
<evidence type="ECO:0000256" key="4">
    <source>
        <dbReference type="ARBA" id="ARBA00022679"/>
    </source>
</evidence>
<evidence type="ECO:0000256" key="3">
    <source>
        <dbReference type="ARBA" id="ARBA00022676"/>
    </source>
</evidence>
<evidence type="ECO:0000256" key="10">
    <source>
        <dbReference type="HAMAP-Rule" id="MF_00033"/>
    </source>
</evidence>
<comment type="function">
    <text evidence="10">Cell wall formation. Catalyzes the transfer of a GlcNAc subunit on undecaprenyl-pyrophosphoryl-MurNAc-pentapeptide (lipid intermediate I) to form undecaprenyl-pyrophosphoryl-MurNAc-(pentapeptide)GlcNAc (lipid intermediate II).</text>
</comment>
<dbReference type="GO" id="GO:0009252">
    <property type="term" value="P:peptidoglycan biosynthetic process"/>
    <property type="evidence" value="ECO:0007669"/>
    <property type="project" value="UniProtKB-UniRule"/>
</dbReference>
<dbReference type="EMBL" id="MQSV01000002">
    <property type="protein sequence ID" value="OKL48968.1"/>
    <property type="molecule type" value="Genomic_DNA"/>
</dbReference>
<evidence type="ECO:0000256" key="9">
    <source>
        <dbReference type="ARBA" id="ARBA00023316"/>
    </source>
</evidence>
<name>A0A1Q5PN32_9ACTO</name>
<keyword evidence="5 10" id="KW-0133">Cell shape</keyword>
<dbReference type="GO" id="GO:0005975">
    <property type="term" value="P:carbohydrate metabolic process"/>
    <property type="evidence" value="ECO:0007669"/>
    <property type="project" value="InterPro"/>
</dbReference>
<dbReference type="Proteomes" id="UP000186785">
    <property type="component" value="Unassembled WGS sequence"/>
</dbReference>
<protein>
    <recommendedName>
        <fullName evidence="10">UDP-N-acetylglucosamine--N-acetylmuramyl-(pentapeptide) pyrophosphoryl-undecaprenol N-acetylglucosamine transferase</fullName>
        <ecNumber evidence="10">2.4.1.227</ecNumber>
    </recommendedName>
    <alternativeName>
        <fullName evidence="10">Undecaprenyl-PP-MurNAc-pentapeptide-UDPGlcNAc GlcNAc transferase</fullName>
    </alternativeName>
</protein>
<keyword evidence="8 10" id="KW-0131">Cell cycle</keyword>
<feature type="domain" description="Glycosyl transferase family 28 C-terminal" evidence="12">
    <location>
        <begin position="197"/>
        <end position="360"/>
    </location>
</feature>
<evidence type="ECO:0000259" key="12">
    <source>
        <dbReference type="Pfam" id="PF04101"/>
    </source>
</evidence>
<evidence type="ECO:0000256" key="7">
    <source>
        <dbReference type="ARBA" id="ARBA00023136"/>
    </source>
</evidence>
<dbReference type="EC" id="2.4.1.227" evidence="10"/>
<evidence type="ECO:0000256" key="8">
    <source>
        <dbReference type="ARBA" id="ARBA00023306"/>
    </source>
</evidence>
<dbReference type="InterPro" id="IPR004276">
    <property type="entry name" value="GlycoTrans_28_N"/>
</dbReference>
<keyword evidence="3 10" id="KW-0328">Glycosyltransferase</keyword>
<evidence type="ECO:0000256" key="2">
    <source>
        <dbReference type="ARBA" id="ARBA00022618"/>
    </source>
</evidence>
<keyword evidence="2 10" id="KW-0132">Cell division</keyword>
<keyword evidence="9 10" id="KW-0961">Cell wall biogenesis/degradation</keyword>
<evidence type="ECO:0000256" key="1">
    <source>
        <dbReference type="ARBA" id="ARBA00022475"/>
    </source>
</evidence>
<evidence type="ECO:0000259" key="11">
    <source>
        <dbReference type="Pfam" id="PF03033"/>
    </source>
</evidence>
<dbReference type="Pfam" id="PF03033">
    <property type="entry name" value="Glyco_transf_28"/>
    <property type="match status" value="1"/>
</dbReference>
<keyword evidence="6 10" id="KW-0573">Peptidoglycan synthesis</keyword>
<feature type="binding site" evidence="10">
    <location>
        <position position="302"/>
    </location>
    <ligand>
        <name>UDP-N-acetyl-alpha-D-glucosamine</name>
        <dbReference type="ChEBI" id="CHEBI:57705"/>
    </ligand>
</feature>
<comment type="pathway">
    <text evidence="10">Cell wall biogenesis; peptidoglycan biosynthesis.</text>
</comment>
<feature type="binding site" evidence="10">
    <location>
        <position position="163"/>
    </location>
    <ligand>
        <name>UDP-N-acetyl-alpha-D-glucosamine</name>
        <dbReference type="ChEBI" id="CHEBI:57705"/>
    </ligand>
</feature>
<dbReference type="PANTHER" id="PTHR21015:SF22">
    <property type="entry name" value="GLYCOSYLTRANSFERASE"/>
    <property type="match status" value="1"/>
</dbReference>
<comment type="caution">
    <text evidence="13">The sequence shown here is derived from an EMBL/GenBank/DDBJ whole genome shotgun (WGS) entry which is preliminary data.</text>
</comment>
<dbReference type="STRING" id="1921764.BSR28_03340"/>
<reference evidence="13 14" key="1">
    <citation type="submission" date="2016-11" db="EMBL/GenBank/DDBJ databases">
        <title>Actinomyces gypaetusis sp. nov. isolated from the vulture Gypaetus barbatus in Qinghai Tibet Plateau China.</title>
        <authorList>
            <person name="Meng X."/>
        </authorList>
    </citation>
    <scope>NUCLEOTIDE SEQUENCE [LARGE SCALE GENOMIC DNA]</scope>
    <source>
        <strain evidence="13 14">VUL4_2</strain>
    </source>
</reference>
<dbReference type="OrthoDB" id="9808936at2"/>
<comment type="subcellular location">
    <subcellularLocation>
        <location evidence="10">Cell membrane</location>
        <topology evidence="10">Peripheral membrane protein</topology>
        <orientation evidence="10">Cytoplasmic side</orientation>
    </subcellularLocation>
</comment>
<dbReference type="GO" id="GO:0050511">
    <property type="term" value="F:undecaprenyldiphospho-muramoylpentapeptide beta-N-acetylglucosaminyltransferase activity"/>
    <property type="evidence" value="ECO:0007669"/>
    <property type="project" value="UniProtKB-UniRule"/>
</dbReference>
<evidence type="ECO:0000256" key="6">
    <source>
        <dbReference type="ARBA" id="ARBA00022984"/>
    </source>
</evidence>
<feature type="binding site" evidence="10">
    <location>
        <position position="204"/>
    </location>
    <ligand>
        <name>UDP-N-acetyl-alpha-D-glucosamine</name>
        <dbReference type="ChEBI" id="CHEBI:57705"/>
    </ligand>
</feature>
<dbReference type="GO" id="GO:0051991">
    <property type="term" value="F:UDP-N-acetyl-D-glucosamine:N-acetylmuramoyl-L-alanyl-D-glutamyl-meso-2,6-diaminopimelyl-D-alanyl-D-alanine-diphosphoundecaprenol 4-beta-N-acetylglucosaminlytransferase activity"/>
    <property type="evidence" value="ECO:0007669"/>
    <property type="project" value="RHEA"/>
</dbReference>
<evidence type="ECO:0000313" key="14">
    <source>
        <dbReference type="Proteomes" id="UP000186785"/>
    </source>
</evidence>
<feature type="binding site" evidence="10">
    <location>
        <begin position="10"/>
        <end position="12"/>
    </location>
    <ligand>
        <name>UDP-N-acetyl-alpha-D-glucosamine</name>
        <dbReference type="ChEBI" id="CHEBI:57705"/>
    </ligand>
</feature>
<dbReference type="HAMAP" id="MF_00033">
    <property type="entry name" value="MurG"/>
    <property type="match status" value="1"/>
</dbReference>
<dbReference type="GO" id="GO:0051301">
    <property type="term" value="P:cell division"/>
    <property type="evidence" value="ECO:0007669"/>
    <property type="project" value="UniProtKB-KW"/>
</dbReference>
<dbReference type="InterPro" id="IPR006009">
    <property type="entry name" value="GlcNAc_MurG"/>
</dbReference>
<dbReference type="InterPro" id="IPR007235">
    <property type="entry name" value="Glyco_trans_28_C"/>
</dbReference>
<proteinExistence type="inferred from homology"/>
<organism evidence="13 14">
    <name type="scientific">Boudabousia liubingyangii</name>
    <dbReference type="NCBI Taxonomy" id="1921764"/>
    <lineage>
        <taxon>Bacteria</taxon>
        <taxon>Bacillati</taxon>
        <taxon>Actinomycetota</taxon>
        <taxon>Actinomycetes</taxon>
        <taxon>Actinomycetales</taxon>
        <taxon>Actinomycetaceae</taxon>
        <taxon>Boudabousia</taxon>
    </lineage>
</organism>
<keyword evidence="14" id="KW-1185">Reference proteome</keyword>
<comment type="similarity">
    <text evidence="10">Belongs to the glycosyltransferase 28 family. MurG subfamily.</text>
</comment>
<dbReference type="PANTHER" id="PTHR21015">
    <property type="entry name" value="UDP-N-ACETYLGLUCOSAMINE--N-ACETYLMURAMYL-(PENTAPEPTIDE) PYROPHOSPHORYL-UNDECAPRENOL N-ACETYLGLUCOSAMINE TRANSFERASE 1"/>
    <property type="match status" value="1"/>
</dbReference>
<dbReference type="NCBIfam" id="TIGR01133">
    <property type="entry name" value="murG"/>
    <property type="match status" value="1"/>
</dbReference>
<sequence>MRVYLAGGGSAGHVNPLLATATELQARGHEVRALGTAEGLEADLVPAAGLELDFIPKVAFPRRPGLAMFKFPRAFKNAVKQAGEYLDSFGAEVVVGFGGYVSTPAYRAAQARGIPVVIQEQNVRAGLANRWGARTCAALGLSFPATTLRAKRGKTAVVGLPLRAPIAQLAEDRLAGNGDQRRESAVQTLGLDPNLPTLVITGGSLGAKHLNDSFAQVLPELPEGIQVYHLTGKGKSAELAASVEKLGLADRYHVSEYAMNMEEVLAAADLVVCRSGAGTVCELAALGLPALYVPLPIGNGEQRLNAAEVVGAGGAKLVLDAQFDADVIRKEVFPWILDEAKLQAAATAAAGCGRVHASARFVDLIEQVKND</sequence>
<keyword evidence="1 10" id="KW-1003">Cell membrane</keyword>
<dbReference type="UniPathway" id="UPA00219"/>
<feature type="domain" description="Glycosyltransferase family 28 N-terminal" evidence="11">
    <location>
        <begin position="4"/>
        <end position="138"/>
    </location>
</feature>
<dbReference type="CDD" id="cd03785">
    <property type="entry name" value="GT28_MurG"/>
    <property type="match status" value="1"/>
</dbReference>
<feature type="binding site" evidence="10">
    <location>
        <position position="122"/>
    </location>
    <ligand>
        <name>UDP-N-acetyl-alpha-D-glucosamine</name>
        <dbReference type="ChEBI" id="CHEBI:57705"/>
    </ligand>
</feature>
<dbReference type="AlphaFoldDB" id="A0A1Q5PN32"/>
<dbReference type="GO" id="GO:0008360">
    <property type="term" value="P:regulation of cell shape"/>
    <property type="evidence" value="ECO:0007669"/>
    <property type="project" value="UniProtKB-KW"/>
</dbReference>
<dbReference type="Gene3D" id="3.40.50.2000">
    <property type="entry name" value="Glycogen Phosphorylase B"/>
    <property type="match status" value="2"/>
</dbReference>
<dbReference type="SUPFAM" id="SSF53756">
    <property type="entry name" value="UDP-Glycosyltransferase/glycogen phosphorylase"/>
    <property type="match status" value="1"/>
</dbReference>
<comment type="catalytic activity">
    <reaction evidence="10">
        <text>di-trans,octa-cis-undecaprenyl diphospho-N-acetyl-alpha-D-muramoyl-L-alanyl-D-glutamyl-meso-2,6-diaminopimeloyl-D-alanyl-D-alanine + UDP-N-acetyl-alpha-D-glucosamine = di-trans,octa-cis-undecaprenyl diphospho-[N-acetyl-alpha-D-glucosaminyl-(1-&gt;4)]-N-acetyl-alpha-D-muramoyl-L-alanyl-D-glutamyl-meso-2,6-diaminopimeloyl-D-alanyl-D-alanine + UDP + H(+)</text>
        <dbReference type="Rhea" id="RHEA:31227"/>
        <dbReference type="ChEBI" id="CHEBI:15378"/>
        <dbReference type="ChEBI" id="CHEBI:57705"/>
        <dbReference type="ChEBI" id="CHEBI:58223"/>
        <dbReference type="ChEBI" id="CHEBI:61387"/>
        <dbReference type="ChEBI" id="CHEBI:61388"/>
        <dbReference type="EC" id="2.4.1.227"/>
    </reaction>
</comment>
<evidence type="ECO:0000256" key="5">
    <source>
        <dbReference type="ARBA" id="ARBA00022960"/>
    </source>
</evidence>
<keyword evidence="7 10" id="KW-0472">Membrane</keyword>
<dbReference type="GO" id="GO:0005886">
    <property type="term" value="C:plasma membrane"/>
    <property type="evidence" value="ECO:0007669"/>
    <property type="project" value="UniProtKB-SubCell"/>
</dbReference>
<accession>A0A1Q5PN32</accession>
<evidence type="ECO:0000313" key="13">
    <source>
        <dbReference type="EMBL" id="OKL48968.1"/>
    </source>
</evidence>
<dbReference type="GO" id="GO:0071555">
    <property type="term" value="P:cell wall organization"/>
    <property type="evidence" value="ECO:0007669"/>
    <property type="project" value="UniProtKB-KW"/>
</dbReference>